<dbReference type="InterPro" id="IPR036291">
    <property type="entry name" value="NAD(P)-bd_dom_sf"/>
</dbReference>
<dbReference type="InterPro" id="IPR050259">
    <property type="entry name" value="SDR"/>
</dbReference>
<dbReference type="GO" id="GO:0032787">
    <property type="term" value="P:monocarboxylic acid metabolic process"/>
    <property type="evidence" value="ECO:0007669"/>
    <property type="project" value="UniProtKB-ARBA"/>
</dbReference>
<organism evidence="4 5">
    <name type="scientific">Gammaproteobacteria bacterium LSUCC0057</name>
    <dbReference type="NCBI Taxonomy" id="2559237"/>
    <lineage>
        <taxon>Bacteria</taxon>
        <taxon>Pseudomonadati</taxon>
        <taxon>Pseudomonadota</taxon>
        <taxon>Gammaproteobacteria</taxon>
        <taxon>Cellvibrionales</taxon>
        <taxon>Porticoccaceae</taxon>
        <taxon>SAR92 clade</taxon>
    </lineage>
</organism>
<dbReference type="InterPro" id="IPR057326">
    <property type="entry name" value="KR_dom"/>
</dbReference>
<evidence type="ECO:0000256" key="2">
    <source>
        <dbReference type="RuleBase" id="RU000363"/>
    </source>
</evidence>
<dbReference type="AlphaFoldDB" id="A0A4Y8UIC1"/>
<reference evidence="4 5" key="1">
    <citation type="submission" date="2019-03" db="EMBL/GenBank/DDBJ databases">
        <title>Draft genome of Gammaproteobacteria bacterium LSUCC0057, a member of the SAR92 clade.</title>
        <authorList>
            <person name="Lanclos V.C."/>
            <person name="Doiron C."/>
            <person name="Henson M.W."/>
            <person name="Thrash J.C."/>
        </authorList>
    </citation>
    <scope>NUCLEOTIDE SEQUENCE [LARGE SCALE GENOMIC DNA]</scope>
    <source>
        <strain evidence="4 5">LSUCC0057</strain>
    </source>
</reference>
<feature type="domain" description="Ketoreductase" evidence="3">
    <location>
        <begin position="15"/>
        <end position="190"/>
    </location>
</feature>
<dbReference type="Pfam" id="PF00106">
    <property type="entry name" value="adh_short"/>
    <property type="match status" value="1"/>
</dbReference>
<dbReference type="CDD" id="cd05233">
    <property type="entry name" value="SDR_c"/>
    <property type="match status" value="1"/>
</dbReference>
<dbReference type="PANTHER" id="PTHR42879:SF2">
    <property type="entry name" value="3-OXOACYL-[ACYL-CARRIER-PROTEIN] REDUCTASE FABG"/>
    <property type="match status" value="1"/>
</dbReference>
<gene>
    <name evidence="4" type="ORF">E3W66_01030</name>
</gene>
<dbReference type="SMART" id="SM00822">
    <property type="entry name" value="PKS_KR"/>
    <property type="match status" value="1"/>
</dbReference>
<dbReference type="FunFam" id="3.40.50.720:FF:000084">
    <property type="entry name" value="Short-chain dehydrogenase reductase"/>
    <property type="match status" value="1"/>
</dbReference>
<dbReference type="OrthoDB" id="9804774at2"/>
<dbReference type="PANTHER" id="PTHR42879">
    <property type="entry name" value="3-OXOACYL-(ACYL-CARRIER-PROTEIN) REDUCTASE"/>
    <property type="match status" value="1"/>
</dbReference>
<name>A0A4Y8UIC1_9GAMM</name>
<dbReference type="EMBL" id="SPIA01000001">
    <property type="protein sequence ID" value="TFH68575.1"/>
    <property type="molecule type" value="Genomic_DNA"/>
</dbReference>
<dbReference type="Proteomes" id="UP000298133">
    <property type="component" value="Unassembled WGS sequence"/>
</dbReference>
<accession>A0A4Y8UIC1</accession>
<evidence type="ECO:0000313" key="5">
    <source>
        <dbReference type="Proteomes" id="UP000298133"/>
    </source>
</evidence>
<dbReference type="PRINTS" id="PR00080">
    <property type="entry name" value="SDRFAMILY"/>
</dbReference>
<dbReference type="InterPro" id="IPR020904">
    <property type="entry name" value="Sc_DH/Rdtase_CS"/>
</dbReference>
<evidence type="ECO:0000256" key="1">
    <source>
        <dbReference type="ARBA" id="ARBA00006484"/>
    </source>
</evidence>
<sequence>MGVPVTDLAHSPNQRHAVITGGGSGIGAAIAVSLAAEGYRLTLLGRRLQPLQAVAAQLPDCLALSCDVTEPDSVATALAAAREQFGAVEVLVNCAGAAPTAPFHKIDYPSWRAVFNLNVDGVFHCTQAVIDEMRSRNSGRIINIASTAALRGYAYVSAYSAAKHAVLGLTRSLALELASTAVTINAVCPGYTDTDIIRDAIDNIVAKTGRSEQQALQTFTATNPQQRLIQPDEVAATVSWLCSDSSRSITGQAISVSGGEVM</sequence>
<comment type="caution">
    <text evidence="4">The sequence shown here is derived from an EMBL/GenBank/DDBJ whole genome shotgun (WGS) entry which is preliminary data.</text>
</comment>
<evidence type="ECO:0000259" key="3">
    <source>
        <dbReference type="SMART" id="SM00822"/>
    </source>
</evidence>
<proteinExistence type="inferred from homology"/>
<protein>
    <submittedName>
        <fullName evidence="4">SDR family oxidoreductase</fullName>
    </submittedName>
</protein>
<comment type="similarity">
    <text evidence="1 2">Belongs to the short-chain dehydrogenases/reductases (SDR) family.</text>
</comment>
<dbReference type="Gene3D" id="3.40.50.720">
    <property type="entry name" value="NAD(P)-binding Rossmann-like Domain"/>
    <property type="match status" value="1"/>
</dbReference>
<keyword evidence="5" id="KW-1185">Reference proteome</keyword>
<evidence type="ECO:0000313" key="4">
    <source>
        <dbReference type="EMBL" id="TFH68575.1"/>
    </source>
</evidence>
<dbReference type="PRINTS" id="PR00081">
    <property type="entry name" value="GDHRDH"/>
</dbReference>
<dbReference type="PROSITE" id="PS00061">
    <property type="entry name" value="ADH_SHORT"/>
    <property type="match status" value="1"/>
</dbReference>
<dbReference type="InterPro" id="IPR002347">
    <property type="entry name" value="SDR_fam"/>
</dbReference>
<dbReference type="SUPFAM" id="SSF51735">
    <property type="entry name" value="NAD(P)-binding Rossmann-fold domains"/>
    <property type="match status" value="1"/>
</dbReference>